<dbReference type="InterPro" id="IPR007267">
    <property type="entry name" value="GtrA_DPMS_TM"/>
</dbReference>
<evidence type="ECO:0000259" key="6">
    <source>
        <dbReference type="Pfam" id="PF04138"/>
    </source>
</evidence>
<evidence type="ECO:0000256" key="3">
    <source>
        <dbReference type="ARBA" id="ARBA00022989"/>
    </source>
</evidence>
<keyword evidence="2 5" id="KW-0812">Transmembrane</keyword>
<protein>
    <submittedName>
        <fullName evidence="7">Mlr8553 protein</fullName>
    </submittedName>
</protein>
<feature type="transmembrane region" description="Helical" evidence="5">
    <location>
        <begin position="12"/>
        <end position="35"/>
    </location>
</feature>
<feature type="transmembrane region" description="Helical" evidence="5">
    <location>
        <begin position="87"/>
        <end position="111"/>
    </location>
</feature>
<accession>Q982P2</accession>
<evidence type="ECO:0000256" key="5">
    <source>
        <dbReference type="SAM" id="Phobius"/>
    </source>
</evidence>
<organism evidence="7 8">
    <name type="scientific">Mesorhizobium japonicum (strain LMG 29417 / CECT 9101 / MAFF 303099)</name>
    <name type="common">Mesorhizobium loti (strain MAFF 303099)</name>
    <dbReference type="NCBI Taxonomy" id="266835"/>
    <lineage>
        <taxon>Bacteria</taxon>
        <taxon>Pseudomonadati</taxon>
        <taxon>Pseudomonadota</taxon>
        <taxon>Alphaproteobacteria</taxon>
        <taxon>Hyphomicrobiales</taxon>
        <taxon>Phyllobacteriaceae</taxon>
        <taxon>Mesorhizobium</taxon>
    </lineage>
</organism>
<evidence type="ECO:0000313" key="8">
    <source>
        <dbReference type="Proteomes" id="UP000000552"/>
    </source>
</evidence>
<dbReference type="Proteomes" id="UP000000552">
    <property type="component" value="Chromosome"/>
</dbReference>
<dbReference type="KEGG" id="mlo:mlr8553"/>
<evidence type="ECO:0000256" key="1">
    <source>
        <dbReference type="ARBA" id="ARBA00004141"/>
    </source>
</evidence>
<dbReference type="GO" id="GO:0016020">
    <property type="term" value="C:membrane"/>
    <property type="evidence" value="ECO:0007669"/>
    <property type="project" value="UniProtKB-SubCell"/>
</dbReference>
<gene>
    <name evidence="7" type="ordered locus">mlr8553</name>
</gene>
<dbReference type="GO" id="GO:0000271">
    <property type="term" value="P:polysaccharide biosynthetic process"/>
    <property type="evidence" value="ECO:0007669"/>
    <property type="project" value="InterPro"/>
</dbReference>
<proteinExistence type="predicted"/>
<dbReference type="HOGENOM" id="CLU_083873_6_4_5"/>
<reference evidence="7 8" key="1">
    <citation type="journal article" date="2000" name="DNA Res.">
        <title>Complete genome structure of the nitrogen-fixing symbiotic bacterium Mesorhizobium loti.</title>
        <authorList>
            <person name="Kaneko T."/>
            <person name="Nakamura Y."/>
            <person name="Sato S."/>
            <person name="Asamizu E."/>
            <person name="Kato T."/>
            <person name="Sasamoto S."/>
            <person name="Watanabe A."/>
            <person name="Idesawa K."/>
            <person name="Ishikawa A."/>
            <person name="Kawashima K."/>
            <person name="Kimura T."/>
            <person name="Kishida Y."/>
            <person name="Kiyokawa C."/>
            <person name="Kohara M."/>
            <person name="Matsumoto M."/>
            <person name="Matsuno A."/>
            <person name="Mochizuki Y."/>
            <person name="Nakayama S."/>
            <person name="Nakazaki N."/>
            <person name="Shimpo S."/>
            <person name="Sugimoto M."/>
            <person name="Takeuchi C."/>
            <person name="Yamada M."/>
            <person name="Tabata S."/>
        </authorList>
    </citation>
    <scope>NUCLEOTIDE SEQUENCE [LARGE SCALE GENOMIC DNA]</scope>
    <source>
        <strain evidence="8">LMG 29417 / CECT 9101 / MAFF 303099</strain>
    </source>
</reference>
<keyword evidence="4 5" id="KW-0472">Membrane</keyword>
<feature type="transmembrane region" description="Helical" evidence="5">
    <location>
        <begin position="56"/>
        <end position="75"/>
    </location>
</feature>
<dbReference type="eggNOG" id="COG2246">
    <property type="taxonomic scope" value="Bacteria"/>
</dbReference>
<dbReference type="AlphaFoldDB" id="Q982P2"/>
<dbReference type="EMBL" id="BA000012">
    <property type="protein sequence ID" value="BAB54414.1"/>
    <property type="molecule type" value="Genomic_DNA"/>
</dbReference>
<sequence length="120" mass="13511">MVGFFNTAMYFALANILVKIGVSETIAAYAAYGALMPVSFIGHRKLTFLSKGRLGVEWLRFCVVQTTNITIIFVVTNLSRSGHFSGWLTFAIISVLIPMLNFLLFQLWVFAVPRQKSEDR</sequence>
<evidence type="ECO:0000256" key="4">
    <source>
        <dbReference type="ARBA" id="ARBA00023136"/>
    </source>
</evidence>
<dbReference type="Pfam" id="PF04138">
    <property type="entry name" value="GtrA_DPMS_TM"/>
    <property type="match status" value="1"/>
</dbReference>
<feature type="domain" description="GtrA/DPMS transmembrane" evidence="6">
    <location>
        <begin position="1"/>
        <end position="110"/>
    </location>
</feature>
<comment type="subcellular location">
    <subcellularLocation>
        <location evidence="1">Membrane</location>
        <topology evidence="1">Multi-pass membrane protein</topology>
    </subcellularLocation>
</comment>
<keyword evidence="3 5" id="KW-1133">Transmembrane helix</keyword>
<evidence type="ECO:0000256" key="2">
    <source>
        <dbReference type="ARBA" id="ARBA00022692"/>
    </source>
</evidence>
<name>Q982P2_RHILO</name>
<evidence type="ECO:0000313" key="7">
    <source>
        <dbReference type="EMBL" id="BAB54414.1"/>
    </source>
</evidence>